<keyword evidence="3 10" id="KW-1134">Transmembrane beta strand</keyword>
<feature type="chain" id="PRO_5045852498" evidence="12">
    <location>
        <begin position="28"/>
        <end position="611"/>
    </location>
</feature>
<dbReference type="InterPro" id="IPR039426">
    <property type="entry name" value="TonB-dep_rcpt-like"/>
</dbReference>
<comment type="subcellular location">
    <subcellularLocation>
        <location evidence="1 10">Cell outer membrane</location>
        <topology evidence="1 10">Multi-pass membrane protein</topology>
    </subcellularLocation>
</comment>
<organism evidence="15 16">
    <name type="scientific">Vibrio rumoiensis</name>
    <dbReference type="NCBI Taxonomy" id="76258"/>
    <lineage>
        <taxon>Bacteria</taxon>
        <taxon>Pseudomonadati</taxon>
        <taxon>Pseudomonadota</taxon>
        <taxon>Gammaproteobacteria</taxon>
        <taxon>Vibrionales</taxon>
        <taxon>Vibrionaceae</taxon>
        <taxon>Vibrio</taxon>
    </lineage>
</organism>
<evidence type="ECO:0000256" key="10">
    <source>
        <dbReference type="PROSITE-ProRule" id="PRU01360"/>
    </source>
</evidence>
<evidence type="ECO:0000256" key="1">
    <source>
        <dbReference type="ARBA" id="ARBA00004571"/>
    </source>
</evidence>
<evidence type="ECO:0000256" key="5">
    <source>
        <dbReference type="ARBA" id="ARBA00022729"/>
    </source>
</evidence>
<gene>
    <name evidence="15" type="ORF">ACGRQ9_00080</name>
</gene>
<evidence type="ECO:0000256" key="3">
    <source>
        <dbReference type="ARBA" id="ARBA00022452"/>
    </source>
</evidence>
<keyword evidence="2 10" id="KW-0813">Transport</keyword>
<evidence type="ECO:0000256" key="6">
    <source>
        <dbReference type="ARBA" id="ARBA00023065"/>
    </source>
</evidence>
<keyword evidence="4 10" id="KW-0812">Transmembrane</keyword>
<evidence type="ECO:0000256" key="11">
    <source>
        <dbReference type="RuleBase" id="RU003357"/>
    </source>
</evidence>
<evidence type="ECO:0000259" key="14">
    <source>
        <dbReference type="Pfam" id="PF07715"/>
    </source>
</evidence>
<accession>A0ABW7IQQ7</accession>
<evidence type="ECO:0000256" key="2">
    <source>
        <dbReference type="ARBA" id="ARBA00022448"/>
    </source>
</evidence>
<feature type="signal peptide" evidence="12">
    <location>
        <begin position="1"/>
        <end position="27"/>
    </location>
</feature>
<reference evidence="15 16" key="1">
    <citation type="submission" date="2024-10" db="EMBL/GenBank/DDBJ databases">
        <authorList>
            <person name="Yibar A."/>
            <person name="Saticioglu I.B."/>
            <person name="Duman M."/>
            <person name="Ajmi N."/>
            <person name="Gurler F."/>
            <person name="Ay H."/>
            <person name="Onuk E."/>
            <person name="Guler S."/>
            <person name="Romalde J.L."/>
        </authorList>
    </citation>
    <scope>NUCLEOTIDE SEQUENCE [LARGE SCALE GENOMIC DNA]</scope>
    <source>
        <strain evidence="15 16">14-MA-B</strain>
    </source>
</reference>
<feature type="domain" description="TonB-dependent receptor-like beta-barrel" evidence="13">
    <location>
        <begin position="196"/>
        <end position="585"/>
    </location>
</feature>
<feature type="domain" description="TonB-dependent receptor plug" evidence="14">
    <location>
        <begin position="55"/>
        <end position="154"/>
    </location>
</feature>
<evidence type="ECO:0000256" key="9">
    <source>
        <dbReference type="ARBA" id="ARBA00023237"/>
    </source>
</evidence>
<comment type="similarity">
    <text evidence="10 11">Belongs to the TonB-dependent receptor family.</text>
</comment>
<sequence length="611" mass="68452">MKKTVLATAISSLAGGVFLSLSPFALAQESSTNATTDVMLVTATKRTEPITNLITPVIEITKEDIDKTQAQTLTEVLRQLPGVQITTNGGDSSNTRVYVRGSNNVVVLFNGMRMGGATTGYADMSQVPLAGVQKIEYLRGSRAAVYGADATAGVINIITSSSNTETTGSVKATGGSNGYQSYVGSIAMVPSSKSWVNVTTQYQYSDNYDIYDGADDDKDSYENTNVIADWGVYLDDNWILRMNGYYHNGLTEYDDTYAVGNFYNDRNQIENYSINGQAIYTTDVFTSSFAYGYSQDERVTQSSYPSSITTHRDEVNWRNNWLFTKVDSLGFGYEYTNDDVGDSDINYKETERYNHAGYVNLAHNGEILQLEGSLRYDDNQQFGNKTTWQLGAGWQFAEQFRLTGNVGTGFKVPTFNDLYYPDFNGFPSANPDLEPEESTNYEIALEGEHSFLSWRLAAFYNDIDNRIILDSNYIGQNVENQDLTIKGVEWVGSFDTGPLYHQISLQYLKPEDKNTGEDAARIARQQYKWQVGYQGDHWQTNVSYRYQGHSYDTNGAKLNGFSLVDLAASYDLTPDWVISARVSNLFNEDYEVIDNYIEPERSFYGSIAYQF</sequence>
<dbReference type="Proteomes" id="UP001607151">
    <property type="component" value="Unassembled WGS sequence"/>
</dbReference>
<dbReference type="CDD" id="cd01347">
    <property type="entry name" value="ligand_gated_channel"/>
    <property type="match status" value="1"/>
</dbReference>
<evidence type="ECO:0000259" key="13">
    <source>
        <dbReference type="Pfam" id="PF00593"/>
    </source>
</evidence>
<keyword evidence="8 10" id="KW-0472">Membrane</keyword>
<evidence type="ECO:0000313" key="15">
    <source>
        <dbReference type="EMBL" id="MFH0263952.1"/>
    </source>
</evidence>
<dbReference type="InterPro" id="IPR036942">
    <property type="entry name" value="Beta-barrel_TonB_sf"/>
</dbReference>
<evidence type="ECO:0000256" key="12">
    <source>
        <dbReference type="SAM" id="SignalP"/>
    </source>
</evidence>
<dbReference type="InterPro" id="IPR012910">
    <property type="entry name" value="Plug_dom"/>
</dbReference>
<evidence type="ECO:0000256" key="8">
    <source>
        <dbReference type="ARBA" id="ARBA00023136"/>
    </source>
</evidence>
<dbReference type="InterPro" id="IPR000531">
    <property type="entry name" value="Beta-barrel_TonB"/>
</dbReference>
<dbReference type="InterPro" id="IPR037066">
    <property type="entry name" value="Plug_dom_sf"/>
</dbReference>
<dbReference type="PROSITE" id="PS52016">
    <property type="entry name" value="TONB_DEPENDENT_REC_3"/>
    <property type="match status" value="1"/>
</dbReference>
<keyword evidence="6" id="KW-0406">Ion transport</keyword>
<dbReference type="Gene3D" id="2.40.170.20">
    <property type="entry name" value="TonB-dependent receptor, beta-barrel domain"/>
    <property type="match status" value="1"/>
</dbReference>
<name>A0ABW7IQQ7_9VIBR</name>
<dbReference type="SUPFAM" id="SSF56935">
    <property type="entry name" value="Porins"/>
    <property type="match status" value="1"/>
</dbReference>
<dbReference type="PANTHER" id="PTHR30069">
    <property type="entry name" value="TONB-DEPENDENT OUTER MEMBRANE RECEPTOR"/>
    <property type="match status" value="1"/>
</dbReference>
<keyword evidence="5 12" id="KW-0732">Signal</keyword>
<comment type="caution">
    <text evidence="15">The sequence shown here is derived from an EMBL/GenBank/DDBJ whole genome shotgun (WGS) entry which is preliminary data.</text>
</comment>
<protein>
    <submittedName>
        <fullName evidence="15">TonB-dependent receptor domain-containing protein</fullName>
    </submittedName>
</protein>
<evidence type="ECO:0000256" key="4">
    <source>
        <dbReference type="ARBA" id="ARBA00022692"/>
    </source>
</evidence>
<dbReference type="Pfam" id="PF07715">
    <property type="entry name" value="Plug"/>
    <property type="match status" value="1"/>
</dbReference>
<evidence type="ECO:0000313" key="16">
    <source>
        <dbReference type="Proteomes" id="UP001607151"/>
    </source>
</evidence>
<proteinExistence type="inferred from homology"/>
<dbReference type="PANTHER" id="PTHR30069:SF53">
    <property type="entry name" value="COLICIN I RECEPTOR-RELATED"/>
    <property type="match status" value="1"/>
</dbReference>
<dbReference type="Pfam" id="PF00593">
    <property type="entry name" value="TonB_dep_Rec_b-barrel"/>
    <property type="match status" value="1"/>
</dbReference>
<keyword evidence="15" id="KW-0675">Receptor</keyword>
<keyword evidence="9 10" id="KW-0998">Cell outer membrane</keyword>
<keyword evidence="7 11" id="KW-0798">TonB box</keyword>
<dbReference type="EMBL" id="JBIHSN010000002">
    <property type="protein sequence ID" value="MFH0263952.1"/>
    <property type="molecule type" value="Genomic_DNA"/>
</dbReference>
<dbReference type="RefSeq" id="WP_089139902.1">
    <property type="nucleotide sequence ID" value="NZ_AP018685.1"/>
</dbReference>
<keyword evidence="16" id="KW-1185">Reference proteome</keyword>
<evidence type="ECO:0000256" key="7">
    <source>
        <dbReference type="ARBA" id="ARBA00023077"/>
    </source>
</evidence>
<dbReference type="Gene3D" id="2.170.130.10">
    <property type="entry name" value="TonB-dependent receptor, plug domain"/>
    <property type="match status" value="1"/>
</dbReference>